<dbReference type="AlphaFoldDB" id="A0A937CSW0"/>
<feature type="domain" description="Fimbrial-type adhesion" evidence="6">
    <location>
        <begin position="195"/>
        <end position="329"/>
    </location>
</feature>
<dbReference type="InterPro" id="IPR036937">
    <property type="entry name" value="Adhesion_dom_fimbrial_sf"/>
</dbReference>
<evidence type="ECO:0000256" key="2">
    <source>
        <dbReference type="ARBA" id="ARBA00006671"/>
    </source>
</evidence>
<comment type="caution">
    <text evidence="7">The sequence shown here is derived from an EMBL/GenBank/DDBJ whole genome shotgun (WGS) entry which is preliminary data.</text>
</comment>
<dbReference type="Gene3D" id="2.60.40.1090">
    <property type="entry name" value="Fimbrial-type adhesion domain"/>
    <property type="match status" value="1"/>
</dbReference>
<evidence type="ECO:0000256" key="4">
    <source>
        <dbReference type="ARBA" id="ARBA00023263"/>
    </source>
</evidence>
<organism evidence="7 8">
    <name type="scientific">Ramlibacter monticola</name>
    <dbReference type="NCBI Taxonomy" id="1926872"/>
    <lineage>
        <taxon>Bacteria</taxon>
        <taxon>Pseudomonadati</taxon>
        <taxon>Pseudomonadota</taxon>
        <taxon>Betaproteobacteria</taxon>
        <taxon>Burkholderiales</taxon>
        <taxon>Comamonadaceae</taxon>
        <taxon>Ramlibacter</taxon>
    </lineage>
</organism>
<feature type="signal peptide" evidence="5">
    <location>
        <begin position="1"/>
        <end position="25"/>
    </location>
</feature>
<keyword evidence="8" id="KW-1185">Reference proteome</keyword>
<dbReference type="Pfam" id="PF00419">
    <property type="entry name" value="Fimbrial"/>
    <property type="match status" value="1"/>
</dbReference>
<proteinExistence type="inferred from homology"/>
<dbReference type="Proteomes" id="UP000599109">
    <property type="component" value="Unassembled WGS sequence"/>
</dbReference>
<evidence type="ECO:0000313" key="8">
    <source>
        <dbReference type="Proteomes" id="UP000599109"/>
    </source>
</evidence>
<sequence length="329" mass="34767">MKHILLKIALAALLPLFLLHQEAWASCPKDKERTIRITLPNKVYVFSNAAVGTVVWTSTGSGKALPINVECQGQTYGVHRLGNHQNEVTGMPGVYRTDVPYLGIKVVETTSYTTVGDAVTRWYTPAANLKGLWARPSYQVSLVVIGKVTENRSLSMQNPIARDYASDSPTSLVNEVLRYQLEVSSTNIELQEAGASACTAANVSANLGTHQASAFTGIGSTTAATSFNIRLTNCPTTGKSSVMYQVDPITAVADPDQSVVTLNPASTATGVGVQLLDGSGTPFPLGTPTSPGATSASYTIPLKARFYQTGTAVKGGAANAAMTFTITYQ</sequence>
<keyword evidence="3 5" id="KW-0732">Signal</keyword>
<evidence type="ECO:0000259" key="6">
    <source>
        <dbReference type="Pfam" id="PF00419"/>
    </source>
</evidence>
<dbReference type="GO" id="GO:0043709">
    <property type="term" value="P:cell adhesion involved in single-species biofilm formation"/>
    <property type="evidence" value="ECO:0007669"/>
    <property type="project" value="TreeGrafter"/>
</dbReference>
<dbReference type="InterPro" id="IPR000259">
    <property type="entry name" value="Adhesion_dom_fimbrial"/>
</dbReference>
<dbReference type="InterPro" id="IPR050263">
    <property type="entry name" value="Bact_Fimbrial_Adh_Pro"/>
</dbReference>
<dbReference type="PANTHER" id="PTHR33420">
    <property type="entry name" value="FIMBRIAL SUBUNIT ELFA-RELATED"/>
    <property type="match status" value="1"/>
</dbReference>
<dbReference type="SUPFAM" id="SSF49401">
    <property type="entry name" value="Bacterial adhesins"/>
    <property type="match status" value="1"/>
</dbReference>
<evidence type="ECO:0000256" key="3">
    <source>
        <dbReference type="ARBA" id="ARBA00022729"/>
    </source>
</evidence>
<evidence type="ECO:0000256" key="1">
    <source>
        <dbReference type="ARBA" id="ARBA00004561"/>
    </source>
</evidence>
<evidence type="ECO:0000256" key="5">
    <source>
        <dbReference type="SAM" id="SignalP"/>
    </source>
</evidence>
<dbReference type="GO" id="GO:0009289">
    <property type="term" value="C:pilus"/>
    <property type="evidence" value="ECO:0007669"/>
    <property type="project" value="UniProtKB-SubCell"/>
</dbReference>
<keyword evidence="4" id="KW-0281">Fimbrium</keyword>
<evidence type="ECO:0000313" key="7">
    <source>
        <dbReference type="EMBL" id="MBL0391890.1"/>
    </source>
</evidence>
<feature type="chain" id="PRO_5037511496" evidence="5">
    <location>
        <begin position="26"/>
        <end position="329"/>
    </location>
</feature>
<name>A0A937CSW0_9BURK</name>
<dbReference type="EMBL" id="JAEQNE010000002">
    <property type="protein sequence ID" value="MBL0391890.1"/>
    <property type="molecule type" value="Genomic_DNA"/>
</dbReference>
<reference evidence="7 8" key="1">
    <citation type="journal article" date="2017" name="Int. J. Syst. Evol. Microbiol.">
        <title>Ramlibacter monticola sp. nov., isolated from forest soil.</title>
        <authorList>
            <person name="Chaudhary D.K."/>
            <person name="Kim J."/>
        </authorList>
    </citation>
    <scope>NUCLEOTIDE SEQUENCE [LARGE SCALE GENOMIC DNA]</scope>
    <source>
        <strain evidence="7 8">KACC 19175</strain>
    </source>
</reference>
<dbReference type="PANTHER" id="PTHR33420:SF12">
    <property type="entry name" value="FIMBRIN-LIKE PROTEIN FIMI-RELATED"/>
    <property type="match status" value="1"/>
</dbReference>
<comment type="similarity">
    <text evidence="2">Belongs to the fimbrial protein family.</text>
</comment>
<gene>
    <name evidence="7" type="ORF">JJ685_12190</name>
</gene>
<dbReference type="Gene3D" id="2.60.40.3310">
    <property type="match status" value="1"/>
</dbReference>
<protein>
    <submittedName>
        <fullName evidence="7">Fimbrial protein</fullName>
    </submittedName>
</protein>
<comment type="subcellular location">
    <subcellularLocation>
        <location evidence="1">Fimbrium</location>
    </subcellularLocation>
</comment>
<accession>A0A937CSW0</accession>
<dbReference type="RefSeq" id="WP_201674492.1">
    <property type="nucleotide sequence ID" value="NZ_JAEQNE010000002.1"/>
</dbReference>
<dbReference type="InterPro" id="IPR008966">
    <property type="entry name" value="Adhesion_dom_sf"/>
</dbReference>